<reference evidence="3" key="1">
    <citation type="submission" date="2021-01" db="UniProtKB">
        <authorList>
            <consortium name="EnsemblPlants"/>
        </authorList>
    </citation>
    <scope>IDENTIFICATION</scope>
</reference>
<dbReference type="Gene3D" id="1.10.238.10">
    <property type="entry name" value="EF-hand"/>
    <property type="match status" value="1"/>
</dbReference>
<organism evidence="3 4">
    <name type="scientific">Kalanchoe fedtschenkoi</name>
    <name type="common">Lavender scallops</name>
    <name type="synonym">South American air plant</name>
    <dbReference type="NCBI Taxonomy" id="63787"/>
    <lineage>
        <taxon>Eukaryota</taxon>
        <taxon>Viridiplantae</taxon>
        <taxon>Streptophyta</taxon>
        <taxon>Embryophyta</taxon>
        <taxon>Tracheophyta</taxon>
        <taxon>Spermatophyta</taxon>
        <taxon>Magnoliopsida</taxon>
        <taxon>eudicotyledons</taxon>
        <taxon>Gunneridae</taxon>
        <taxon>Pentapetalae</taxon>
        <taxon>Saxifragales</taxon>
        <taxon>Crassulaceae</taxon>
        <taxon>Kalanchoe</taxon>
    </lineage>
</organism>
<evidence type="ECO:0000256" key="1">
    <source>
        <dbReference type="ARBA" id="ARBA00022837"/>
    </source>
</evidence>
<dbReference type="InterPro" id="IPR002048">
    <property type="entry name" value="EF_hand_dom"/>
</dbReference>
<feature type="domain" description="EF-hand" evidence="2">
    <location>
        <begin position="20"/>
        <end position="55"/>
    </location>
</feature>
<dbReference type="PROSITE" id="PS00018">
    <property type="entry name" value="EF_HAND_1"/>
    <property type="match status" value="2"/>
</dbReference>
<dbReference type="PROSITE" id="PS50222">
    <property type="entry name" value="EF_HAND_2"/>
    <property type="match status" value="1"/>
</dbReference>
<accession>A0A7N0U728</accession>
<name>A0A7N0U728_KALFE</name>
<dbReference type="Pfam" id="PF13202">
    <property type="entry name" value="EF-hand_5"/>
    <property type="match status" value="2"/>
</dbReference>
<keyword evidence="4" id="KW-1185">Reference proteome</keyword>
<dbReference type="OMA" id="WIMEFDS"/>
<dbReference type="AlphaFoldDB" id="A0A7N0U728"/>
<evidence type="ECO:0000259" key="2">
    <source>
        <dbReference type="PROSITE" id="PS50222"/>
    </source>
</evidence>
<dbReference type="Proteomes" id="UP000594263">
    <property type="component" value="Unplaced"/>
</dbReference>
<dbReference type="GO" id="GO:0005509">
    <property type="term" value="F:calcium ion binding"/>
    <property type="evidence" value="ECO:0007669"/>
    <property type="project" value="InterPro"/>
</dbReference>
<dbReference type="InterPro" id="IPR011992">
    <property type="entry name" value="EF-hand-dom_pair"/>
</dbReference>
<evidence type="ECO:0000313" key="3">
    <source>
        <dbReference type="EnsemblPlants" id="Kaladp0056s0003.1.v1.1.CDS.1"/>
    </source>
</evidence>
<evidence type="ECO:0000313" key="4">
    <source>
        <dbReference type="Proteomes" id="UP000594263"/>
    </source>
</evidence>
<dbReference type="SUPFAM" id="SSF47473">
    <property type="entry name" value="EF-hand"/>
    <property type="match status" value="1"/>
</dbReference>
<protein>
    <recommendedName>
        <fullName evidence="2">EF-hand domain-containing protein</fullName>
    </recommendedName>
</protein>
<dbReference type="SMART" id="SM00054">
    <property type="entry name" value="EFh"/>
    <property type="match status" value="2"/>
</dbReference>
<dbReference type="Gramene" id="Kaladp0056s0003.1.v1.1">
    <property type="protein sequence ID" value="Kaladp0056s0003.1.v1.1.CDS.1"/>
    <property type="gene ID" value="Kaladp0056s0003.v1.1"/>
</dbReference>
<proteinExistence type="predicted"/>
<sequence>MAIRNKGMTGGSATTKNGEMTLDQFKKWLKHFDEDKDGRISREELEEAVHYAGSWFGGWRSKRAMRAADGNGSGFIEDHEIEKLVEFARKHTQLTASATQNGSTLAGCARKN</sequence>
<dbReference type="EnsemblPlants" id="Kaladp0056s0003.1.v1.1">
    <property type="protein sequence ID" value="Kaladp0056s0003.1.v1.1.CDS.1"/>
    <property type="gene ID" value="Kaladp0056s0003.v1.1"/>
</dbReference>
<keyword evidence="1" id="KW-0106">Calcium</keyword>
<dbReference type="InterPro" id="IPR018247">
    <property type="entry name" value="EF_Hand_1_Ca_BS"/>
</dbReference>